<dbReference type="InterPro" id="IPR050275">
    <property type="entry name" value="PGM_Phosphatase"/>
</dbReference>
<dbReference type="SUPFAM" id="SSF53254">
    <property type="entry name" value="Phosphoglycerate mutase-like"/>
    <property type="match status" value="1"/>
</dbReference>
<keyword evidence="2" id="KW-1185">Reference proteome</keyword>
<dbReference type="AlphaFoldDB" id="A0A2G5NP57"/>
<dbReference type="PANTHER" id="PTHR48100:SF1">
    <property type="entry name" value="HISTIDINE PHOSPHATASE FAMILY PROTEIN-RELATED"/>
    <property type="match status" value="1"/>
</dbReference>
<organism evidence="1 2">
    <name type="scientific">Macrococcoides goetzii</name>
    <dbReference type="NCBI Taxonomy" id="1891097"/>
    <lineage>
        <taxon>Bacteria</taxon>
        <taxon>Bacillati</taxon>
        <taxon>Bacillota</taxon>
        <taxon>Bacilli</taxon>
        <taxon>Bacillales</taxon>
        <taxon>Staphylococcaceae</taxon>
        <taxon>Macrococcoides</taxon>
    </lineage>
</organism>
<sequence>MAKVYFIRHSIRDISYKHDESAPLTEDGVRLAQGLIEIFKDKEIAGIFSSPYKRALDTVMPIAENKGLKIEVIDNFYERTVSEWIDNFSEFAERQWKDFDYKLENGESLNEVKQRIVPAFEDLIKGRESDLIICGHGTSFSVLFNHLTDGAFGYKDFCEMNMPDVFEYEIGGKAVVKYI</sequence>
<comment type="caution">
    <text evidence="1">The sequence shown here is derived from an EMBL/GenBank/DDBJ whole genome shotgun (WGS) entry which is preliminary data.</text>
</comment>
<dbReference type="Pfam" id="PF00300">
    <property type="entry name" value="His_Phos_1"/>
    <property type="match status" value="1"/>
</dbReference>
<dbReference type="Proteomes" id="UP000229523">
    <property type="component" value="Unassembled WGS sequence"/>
</dbReference>
<evidence type="ECO:0000313" key="2">
    <source>
        <dbReference type="Proteomes" id="UP000229523"/>
    </source>
</evidence>
<dbReference type="RefSeq" id="WP_099579994.1">
    <property type="nucleotide sequence ID" value="NZ_MJBI02000001.1"/>
</dbReference>
<evidence type="ECO:0000313" key="1">
    <source>
        <dbReference type="EMBL" id="RAI82273.1"/>
    </source>
</evidence>
<name>A0A2G5NP57_9STAP</name>
<dbReference type="PIRSF" id="PIRSF000709">
    <property type="entry name" value="6PFK_2-Ptase"/>
    <property type="match status" value="1"/>
</dbReference>
<dbReference type="InterPro" id="IPR029033">
    <property type="entry name" value="His_PPase_superfam"/>
</dbReference>
<accession>A0A2G5NP57</accession>
<dbReference type="EMBL" id="MJBI02000001">
    <property type="protein sequence ID" value="RAI82273.1"/>
    <property type="molecule type" value="Genomic_DNA"/>
</dbReference>
<dbReference type="InterPro" id="IPR013078">
    <property type="entry name" value="His_Pase_superF_clade-1"/>
</dbReference>
<dbReference type="GO" id="GO:0016791">
    <property type="term" value="F:phosphatase activity"/>
    <property type="evidence" value="ECO:0007669"/>
    <property type="project" value="TreeGrafter"/>
</dbReference>
<gene>
    <name evidence="1" type="ORF">BFS35_000900</name>
</gene>
<dbReference type="CDD" id="cd07067">
    <property type="entry name" value="HP_PGM_like"/>
    <property type="match status" value="1"/>
</dbReference>
<dbReference type="GO" id="GO:0005737">
    <property type="term" value="C:cytoplasm"/>
    <property type="evidence" value="ECO:0007669"/>
    <property type="project" value="TreeGrafter"/>
</dbReference>
<protein>
    <submittedName>
        <fullName evidence="1">Histidine phosphatase family protein</fullName>
    </submittedName>
</protein>
<proteinExistence type="predicted"/>
<dbReference type="Gene3D" id="3.40.50.1240">
    <property type="entry name" value="Phosphoglycerate mutase-like"/>
    <property type="match status" value="1"/>
</dbReference>
<reference evidence="1 2" key="1">
    <citation type="journal article" date="2018" name="Front. Microbiol.">
        <title>Description and Comparative Genomics of Macrococcus caseolyticus subsp. hominis subsp. nov., Macrococcus goetzii sp. nov., Macrococcus epidermidis sp. nov., and Macrococcus bohemicus sp. nov., Novel Macrococci From Human Clinical Material With Virulence Potential and Suspected Uptake of Foreign DNA by Natural Transformation.</title>
        <authorList>
            <person name="Maslanova I."/>
            <person name="Wertheimer Z."/>
            <person name="Sedlacek I."/>
            <person name="Svec P."/>
            <person name="Indrakova A."/>
            <person name="Kovarovic V."/>
            <person name="Schumann P."/>
            <person name="Sproer C."/>
            <person name="Kralova S."/>
            <person name="Sedo O."/>
            <person name="Kristofova L."/>
            <person name="Vrbovska V."/>
            <person name="Fuzik T."/>
            <person name="Petras P."/>
            <person name="Zdrahal Z."/>
            <person name="Ruzickova V."/>
            <person name="Doskar J."/>
            <person name="Pantucek R."/>
        </authorList>
    </citation>
    <scope>NUCLEOTIDE SEQUENCE [LARGE SCALE GENOMIC DNA]</scope>
    <source>
        <strain evidence="1 2">CCM 4927</strain>
    </source>
</reference>
<dbReference type="PANTHER" id="PTHR48100">
    <property type="entry name" value="BROAD-SPECIFICITY PHOSPHATASE YOR283W-RELATED"/>
    <property type="match status" value="1"/>
</dbReference>